<dbReference type="GO" id="GO:0030246">
    <property type="term" value="F:carbohydrate binding"/>
    <property type="evidence" value="ECO:0007669"/>
    <property type="project" value="InterPro"/>
</dbReference>
<dbReference type="InterPro" id="IPR011990">
    <property type="entry name" value="TPR-like_helical_dom_sf"/>
</dbReference>
<dbReference type="OrthoDB" id="174931at2"/>
<evidence type="ECO:0000313" key="3">
    <source>
        <dbReference type="EMBL" id="RBQ18321.1"/>
    </source>
</evidence>
<evidence type="ECO:0000313" key="4">
    <source>
        <dbReference type="Proteomes" id="UP000253303"/>
    </source>
</evidence>
<dbReference type="InterPro" id="IPR033396">
    <property type="entry name" value="DUF5107"/>
</dbReference>
<feature type="domain" description="DUF5107" evidence="2">
    <location>
        <begin position="53"/>
        <end position="325"/>
    </location>
</feature>
<reference evidence="3 4" key="1">
    <citation type="submission" date="2018-06" db="EMBL/GenBank/DDBJ databases">
        <title>Sphaerisporangium craniellae sp. nov., isolated from a marine sponge in the South China Sea.</title>
        <authorList>
            <person name="Li L."/>
        </authorList>
    </citation>
    <scope>NUCLEOTIDE SEQUENCE [LARGE SCALE GENOMIC DNA]</scope>
    <source>
        <strain evidence="3 4">LHW63015</strain>
    </source>
</reference>
<protein>
    <submittedName>
        <fullName evidence="3">DUF5107 domain-containing protein</fullName>
    </submittedName>
</protein>
<dbReference type="Gene3D" id="1.25.40.10">
    <property type="entry name" value="Tetratricopeptide repeat domain"/>
    <property type="match status" value="1"/>
</dbReference>
<feature type="region of interest" description="Disordered" evidence="1">
    <location>
        <begin position="604"/>
        <end position="625"/>
    </location>
</feature>
<accession>A0A366LWM0</accession>
<name>A0A366LWM0_9ACTN</name>
<evidence type="ECO:0000256" key="1">
    <source>
        <dbReference type="SAM" id="MobiDB-lite"/>
    </source>
</evidence>
<dbReference type="EMBL" id="QMEY01000008">
    <property type="protein sequence ID" value="RBQ18321.1"/>
    <property type="molecule type" value="Genomic_DNA"/>
</dbReference>
<keyword evidence="4" id="KW-1185">Reference proteome</keyword>
<evidence type="ECO:0000259" key="2">
    <source>
        <dbReference type="Pfam" id="PF17128"/>
    </source>
</evidence>
<comment type="caution">
    <text evidence="3">The sequence shown here is derived from an EMBL/GenBank/DDBJ whole genome shotgun (WGS) entry which is preliminary data.</text>
</comment>
<organism evidence="3 4">
    <name type="scientific">Spongiactinospora rosea</name>
    <dbReference type="NCBI Taxonomy" id="2248750"/>
    <lineage>
        <taxon>Bacteria</taxon>
        <taxon>Bacillati</taxon>
        <taxon>Actinomycetota</taxon>
        <taxon>Actinomycetes</taxon>
        <taxon>Streptosporangiales</taxon>
        <taxon>Streptosporangiaceae</taxon>
        <taxon>Spongiactinospora</taxon>
    </lineage>
</organism>
<dbReference type="RefSeq" id="WP_113982400.1">
    <property type="nucleotide sequence ID" value="NZ_QMEY01000008.1"/>
</dbReference>
<dbReference type="Pfam" id="PF14559">
    <property type="entry name" value="TPR_19"/>
    <property type="match status" value="1"/>
</dbReference>
<dbReference type="Proteomes" id="UP000253303">
    <property type="component" value="Unassembled WGS sequence"/>
</dbReference>
<dbReference type="Gene3D" id="2.70.98.10">
    <property type="match status" value="1"/>
</dbReference>
<dbReference type="SUPFAM" id="SSF48452">
    <property type="entry name" value="TPR-like"/>
    <property type="match status" value="1"/>
</dbReference>
<dbReference type="InterPro" id="IPR014718">
    <property type="entry name" value="GH-type_carb-bd"/>
</dbReference>
<proteinExistence type="predicted"/>
<dbReference type="Pfam" id="PF17128">
    <property type="entry name" value="DUF5107"/>
    <property type="match status" value="1"/>
</dbReference>
<sequence>MSTVRLSSLTVPMADLGEDDPLPPLVTAELGTASPRVAQADEAMAAGLAYGRVASILPYTVQDGYGRDLTDRTLATAVVENDVLRAEFLLGLGGRMWSLAHKPTGRELLHRNPAVQLANVALRNAWFAGGVEWNLGTTGHTALTCAPLHAARVVRPDGAEVLRLWEWERMRDLVYQLDVWAPPGSPVLFVQVRITNPNPHPVPVYWWSNIAVPERPGTRVHVPASHAWRGHDGVTLDYVAAPDGDPCAMPRAADHFFDIPMGNRRWIAALDADGSGLVQTSTDRLAGRKLFVWGQSAGGKRWQEWLSPAGEPYLEIQAGLARTQLEHLPLPGGESWSWTEAYGRLHAAGDPEAALEALLPRSAMDSVEGCLDQPPAEILHAGSGWGALEARLRRLDLPATPFPESTLGLEQEPWLRLVTTGQMAAGPPGDAPASYQVGPDWLALLDAAAPNWLTLLHLGVARYHAGDPDGARSAWTSSAARTRTPWALRNLAVLARQAGDPAAAAGLLREAYALAPHVRALAIETLDALIGMDDPAQALQFVDALPPGLRAHGRVRMLECIAAIRAGRPERATRLADLTLAVDDLREGEDSLAELWSRYHEARDKAAGRSGTDHPLPPQYDFRMS</sequence>
<dbReference type="AlphaFoldDB" id="A0A366LWM0"/>
<gene>
    <name evidence="3" type="ORF">DP939_20855</name>
</gene>